<gene>
    <name evidence="5" type="ORF">V5799_004871</name>
</gene>
<keyword evidence="3" id="KW-0378">Hydrolase</keyword>
<evidence type="ECO:0000256" key="1">
    <source>
        <dbReference type="ARBA" id="ARBA00007806"/>
    </source>
</evidence>
<dbReference type="GO" id="GO:0030246">
    <property type="term" value="F:carbohydrate binding"/>
    <property type="evidence" value="ECO:0007669"/>
    <property type="project" value="InterPro"/>
</dbReference>
<comment type="similarity">
    <text evidence="1 3">Belongs to the glycosyl hydrolase 31 family.</text>
</comment>
<dbReference type="PANTHER" id="PTHR22762">
    <property type="entry name" value="ALPHA-GLUCOSIDASE"/>
    <property type="match status" value="1"/>
</dbReference>
<dbReference type="GO" id="GO:0005975">
    <property type="term" value="P:carbohydrate metabolic process"/>
    <property type="evidence" value="ECO:0007669"/>
    <property type="project" value="InterPro"/>
</dbReference>
<dbReference type="InterPro" id="IPR000322">
    <property type="entry name" value="Glyco_hydro_31_TIM"/>
</dbReference>
<name>A0AAQ4D4U9_AMBAM</name>
<keyword evidence="3" id="KW-0326">Glycosidase</keyword>
<keyword evidence="6" id="KW-1185">Reference proteome</keyword>
<dbReference type="SUPFAM" id="SSF74650">
    <property type="entry name" value="Galactose mutarotase-like"/>
    <property type="match status" value="1"/>
</dbReference>
<feature type="domain" description="Glycoside hydrolase family 31 TIM barrel" evidence="4">
    <location>
        <begin position="63"/>
        <end position="145"/>
    </location>
</feature>
<evidence type="ECO:0000256" key="2">
    <source>
        <dbReference type="ARBA" id="ARBA00023180"/>
    </source>
</evidence>
<dbReference type="Gene3D" id="3.20.20.80">
    <property type="entry name" value="Glycosidases"/>
    <property type="match status" value="2"/>
</dbReference>
<dbReference type="PANTHER" id="PTHR22762:SF133">
    <property type="entry name" value="P-TYPE DOMAIN-CONTAINING PROTEIN"/>
    <property type="match status" value="1"/>
</dbReference>
<comment type="caution">
    <text evidence="5">The sequence shown here is derived from an EMBL/GenBank/DDBJ whole genome shotgun (WGS) entry which is preliminary data.</text>
</comment>
<dbReference type="Proteomes" id="UP001321473">
    <property type="component" value="Unassembled WGS sequence"/>
</dbReference>
<protein>
    <recommendedName>
        <fullName evidence="4">Glycoside hydrolase family 31 TIM barrel domain-containing protein</fullName>
    </recommendedName>
</protein>
<dbReference type="InterPro" id="IPR011013">
    <property type="entry name" value="Gal_mutarotase_sf_dom"/>
</dbReference>
<reference evidence="5 6" key="1">
    <citation type="journal article" date="2023" name="Arcadia Sci">
        <title>De novo assembly of a long-read Amblyomma americanum tick genome.</title>
        <authorList>
            <person name="Chou S."/>
            <person name="Poskanzer K.E."/>
            <person name="Rollins M."/>
            <person name="Thuy-Boun P.S."/>
        </authorList>
    </citation>
    <scope>NUCLEOTIDE SEQUENCE [LARGE SCALE GENOMIC DNA]</scope>
    <source>
        <strain evidence="5">F_SG_1</strain>
        <tissue evidence="5">Salivary glands</tissue>
    </source>
</reference>
<evidence type="ECO:0000259" key="4">
    <source>
        <dbReference type="Pfam" id="PF01055"/>
    </source>
</evidence>
<accession>A0AAQ4D4U9</accession>
<dbReference type="EMBL" id="JARKHS020035152">
    <property type="protein sequence ID" value="KAK8757489.1"/>
    <property type="molecule type" value="Genomic_DNA"/>
</dbReference>
<evidence type="ECO:0000313" key="6">
    <source>
        <dbReference type="Proteomes" id="UP001321473"/>
    </source>
</evidence>
<dbReference type="AlphaFoldDB" id="A0AAQ4D4U9"/>
<sequence>MVHEETGESCGIFLLNSNAMDVLLKPSPSVTFRSTGGILDVFVFLGPTPSAVVQQYTALVGRPAMPPYWALGFHLSRWGYASIDEVKEARRRNIRAGIPVEAIWLDADYMEALRPFTYDKIRFAGLPEFAQDLHKRDMKFVLTLDQDPAALGGSVAATAKKTLKIRYCFLPYLYTLFYRSHVYGETVARPLFFE</sequence>
<organism evidence="5 6">
    <name type="scientific">Amblyomma americanum</name>
    <name type="common">Lone star tick</name>
    <dbReference type="NCBI Taxonomy" id="6943"/>
    <lineage>
        <taxon>Eukaryota</taxon>
        <taxon>Metazoa</taxon>
        <taxon>Ecdysozoa</taxon>
        <taxon>Arthropoda</taxon>
        <taxon>Chelicerata</taxon>
        <taxon>Arachnida</taxon>
        <taxon>Acari</taxon>
        <taxon>Parasitiformes</taxon>
        <taxon>Ixodida</taxon>
        <taxon>Ixodoidea</taxon>
        <taxon>Ixodidae</taxon>
        <taxon>Amblyomminae</taxon>
        <taxon>Amblyomma</taxon>
    </lineage>
</organism>
<dbReference type="InterPro" id="IPR017853">
    <property type="entry name" value="GH"/>
</dbReference>
<dbReference type="GO" id="GO:0004558">
    <property type="term" value="F:alpha-1,4-glucosidase activity"/>
    <property type="evidence" value="ECO:0007669"/>
    <property type="project" value="TreeGrafter"/>
</dbReference>
<dbReference type="CDD" id="cd14752">
    <property type="entry name" value="GH31_N"/>
    <property type="match status" value="1"/>
</dbReference>
<evidence type="ECO:0000313" key="5">
    <source>
        <dbReference type="EMBL" id="KAK8757489.1"/>
    </source>
</evidence>
<dbReference type="SUPFAM" id="SSF51445">
    <property type="entry name" value="(Trans)glycosidases"/>
    <property type="match status" value="1"/>
</dbReference>
<dbReference type="Gene3D" id="2.60.40.1760">
    <property type="entry name" value="glycosyl hydrolase (family 31)"/>
    <property type="match status" value="1"/>
</dbReference>
<proteinExistence type="inferred from homology"/>
<evidence type="ECO:0000256" key="3">
    <source>
        <dbReference type="RuleBase" id="RU361185"/>
    </source>
</evidence>
<dbReference type="Pfam" id="PF01055">
    <property type="entry name" value="Glyco_hydro_31_2nd"/>
    <property type="match status" value="1"/>
</dbReference>
<keyword evidence="2" id="KW-0325">Glycoprotein</keyword>